<evidence type="ECO:0000256" key="2">
    <source>
        <dbReference type="ARBA" id="ARBA00022448"/>
    </source>
</evidence>
<protein>
    <recommendedName>
        <fullName evidence="5">ABC transporter domain-containing protein</fullName>
    </recommendedName>
</protein>
<dbReference type="AlphaFoldDB" id="A0A202E3T0"/>
<evidence type="ECO:0000313" key="7">
    <source>
        <dbReference type="Proteomes" id="UP000196084"/>
    </source>
</evidence>
<dbReference type="SUPFAM" id="SSF52540">
    <property type="entry name" value="P-loop containing nucleoside triphosphate hydrolases"/>
    <property type="match status" value="1"/>
</dbReference>
<dbReference type="Proteomes" id="UP000196084">
    <property type="component" value="Unassembled WGS sequence"/>
</dbReference>
<keyword evidence="2" id="KW-0813">Transport</keyword>
<feature type="domain" description="ABC transporter" evidence="5">
    <location>
        <begin position="4"/>
        <end position="256"/>
    </location>
</feature>
<dbReference type="PANTHER" id="PTHR43776">
    <property type="entry name" value="TRANSPORT ATP-BINDING PROTEIN"/>
    <property type="match status" value="1"/>
</dbReference>
<dbReference type="NCBIfam" id="TIGR01727">
    <property type="entry name" value="oligo_HPY"/>
    <property type="match status" value="1"/>
</dbReference>
<dbReference type="InterPro" id="IPR050319">
    <property type="entry name" value="ABC_transp_ATP-bind"/>
</dbReference>
<dbReference type="GO" id="GO:0015833">
    <property type="term" value="P:peptide transport"/>
    <property type="evidence" value="ECO:0007669"/>
    <property type="project" value="InterPro"/>
</dbReference>
<keyword evidence="7" id="KW-1185">Reference proteome</keyword>
<evidence type="ECO:0000256" key="4">
    <source>
        <dbReference type="ARBA" id="ARBA00022840"/>
    </source>
</evidence>
<keyword evidence="3" id="KW-0547">Nucleotide-binding</keyword>
<organism evidence="6 7">
    <name type="scientific">Natronolimnobius baerhuensis</name>
    <dbReference type="NCBI Taxonomy" id="253108"/>
    <lineage>
        <taxon>Archaea</taxon>
        <taxon>Methanobacteriati</taxon>
        <taxon>Methanobacteriota</taxon>
        <taxon>Stenosarchaea group</taxon>
        <taxon>Halobacteria</taxon>
        <taxon>Halobacteriales</taxon>
        <taxon>Natrialbaceae</taxon>
        <taxon>Natronolimnobius</taxon>
    </lineage>
</organism>
<dbReference type="Pfam" id="PF08352">
    <property type="entry name" value="oligo_HPY"/>
    <property type="match status" value="1"/>
</dbReference>
<dbReference type="PROSITE" id="PS50893">
    <property type="entry name" value="ABC_TRANSPORTER_2"/>
    <property type="match status" value="1"/>
</dbReference>
<dbReference type="PANTHER" id="PTHR43776:SF7">
    <property type="entry name" value="D,D-DIPEPTIDE TRANSPORT ATP-BINDING PROTEIN DDPF-RELATED"/>
    <property type="match status" value="1"/>
</dbReference>
<dbReference type="GO" id="GO:0055085">
    <property type="term" value="P:transmembrane transport"/>
    <property type="evidence" value="ECO:0007669"/>
    <property type="project" value="UniProtKB-ARBA"/>
</dbReference>
<dbReference type="SMART" id="SM00382">
    <property type="entry name" value="AAA"/>
    <property type="match status" value="1"/>
</dbReference>
<dbReference type="FunFam" id="3.40.50.300:FF:000016">
    <property type="entry name" value="Oligopeptide ABC transporter ATP-binding component"/>
    <property type="match status" value="1"/>
</dbReference>
<gene>
    <name evidence="6" type="ORF">B2G88_18860</name>
</gene>
<dbReference type="InterPro" id="IPR027417">
    <property type="entry name" value="P-loop_NTPase"/>
</dbReference>
<accession>A0A202E3T0</accession>
<dbReference type="EMBL" id="MWPH01000006">
    <property type="protein sequence ID" value="OVE82848.1"/>
    <property type="molecule type" value="Genomic_DNA"/>
</dbReference>
<dbReference type="InterPro" id="IPR003593">
    <property type="entry name" value="AAA+_ATPase"/>
</dbReference>
<dbReference type="Gene3D" id="3.40.50.300">
    <property type="entry name" value="P-loop containing nucleotide triphosphate hydrolases"/>
    <property type="match status" value="1"/>
</dbReference>
<dbReference type="InterPro" id="IPR003439">
    <property type="entry name" value="ABC_transporter-like_ATP-bd"/>
</dbReference>
<sequence length="330" mass="36868">MTLVQTEGLKKHFPVNSDFFSRYLSREAVHAVDGVDLTVERGQTLGLVGESGCGKSTLGRCLLRLLSPTEGSIYFDGEEITDLSQRQLRSRRRNMQMVFQNPRSSLNPRQTVGEILTNPIEFHNIAAGDEAEEIARTLLEDVGLAGNHVNRYPHEFSGGQQQRIGIARALSVNPDFIVLDEPVSALDVSVQAQILQLIEQIKTEYDLTLVFISHDLNVVRHVCDEVAVMYLGEIVENAPVDKLFENPMHPYSQALLNSVALPDASKSVDRENVINEDLPSPINPPSGCRFHTRCPEVMDECRSNKPSLCTRVDSDTQTSRLAKCHLYDRK</sequence>
<dbReference type="RefSeq" id="WP_087715662.1">
    <property type="nucleotide sequence ID" value="NZ_MWPH01000006.1"/>
</dbReference>
<dbReference type="GO" id="GO:0005524">
    <property type="term" value="F:ATP binding"/>
    <property type="evidence" value="ECO:0007669"/>
    <property type="project" value="UniProtKB-KW"/>
</dbReference>
<evidence type="ECO:0000256" key="3">
    <source>
        <dbReference type="ARBA" id="ARBA00022741"/>
    </source>
</evidence>
<keyword evidence="4" id="KW-0067">ATP-binding</keyword>
<proteinExistence type="inferred from homology"/>
<evidence type="ECO:0000313" key="6">
    <source>
        <dbReference type="EMBL" id="OVE82848.1"/>
    </source>
</evidence>
<name>A0A202E3T0_9EURY</name>
<evidence type="ECO:0000259" key="5">
    <source>
        <dbReference type="PROSITE" id="PS50893"/>
    </source>
</evidence>
<dbReference type="Pfam" id="PF00005">
    <property type="entry name" value="ABC_tran"/>
    <property type="match status" value="1"/>
</dbReference>
<dbReference type="PROSITE" id="PS00211">
    <property type="entry name" value="ABC_TRANSPORTER_1"/>
    <property type="match status" value="1"/>
</dbReference>
<dbReference type="GO" id="GO:0016887">
    <property type="term" value="F:ATP hydrolysis activity"/>
    <property type="evidence" value="ECO:0007669"/>
    <property type="project" value="InterPro"/>
</dbReference>
<dbReference type="InterPro" id="IPR017871">
    <property type="entry name" value="ABC_transporter-like_CS"/>
</dbReference>
<evidence type="ECO:0000256" key="1">
    <source>
        <dbReference type="ARBA" id="ARBA00005417"/>
    </source>
</evidence>
<comment type="similarity">
    <text evidence="1">Belongs to the ABC transporter superfamily.</text>
</comment>
<reference evidence="6 7" key="1">
    <citation type="submission" date="2017-02" db="EMBL/GenBank/DDBJ databases">
        <title>Natronthermophilus aegyptiacus gen. nov.,sp. nov., an aerobic, extremely halophilic alkalithermophilic archaeon isolated from the athalassohaline Wadi An Natrun, Egypt.</title>
        <authorList>
            <person name="Zhao B."/>
        </authorList>
    </citation>
    <scope>NUCLEOTIDE SEQUENCE [LARGE SCALE GENOMIC DNA]</scope>
    <source>
        <strain evidence="6 7">CGMCC 1.3597</strain>
    </source>
</reference>
<comment type="caution">
    <text evidence="6">The sequence shown here is derived from an EMBL/GenBank/DDBJ whole genome shotgun (WGS) entry which is preliminary data.</text>
</comment>
<dbReference type="CDD" id="cd03257">
    <property type="entry name" value="ABC_NikE_OppD_transporters"/>
    <property type="match status" value="1"/>
</dbReference>
<dbReference type="InterPro" id="IPR013563">
    <property type="entry name" value="Oligopep_ABC_C"/>
</dbReference>